<name>A0AAV0ZB72_VICFA</name>
<protein>
    <submittedName>
        <fullName evidence="2">Uncharacterized protein</fullName>
    </submittedName>
</protein>
<proteinExistence type="predicted"/>
<keyword evidence="3" id="KW-1185">Reference proteome</keyword>
<reference evidence="2 3" key="1">
    <citation type="submission" date="2023-01" db="EMBL/GenBank/DDBJ databases">
        <authorList>
            <person name="Kreplak J."/>
        </authorList>
    </citation>
    <scope>NUCLEOTIDE SEQUENCE [LARGE SCALE GENOMIC DNA]</scope>
</reference>
<evidence type="ECO:0000313" key="3">
    <source>
        <dbReference type="Proteomes" id="UP001157006"/>
    </source>
</evidence>
<evidence type="ECO:0000313" key="2">
    <source>
        <dbReference type="EMBL" id="CAI8595676.1"/>
    </source>
</evidence>
<dbReference type="Proteomes" id="UP001157006">
    <property type="component" value="Chromosome 1S"/>
</dbReference>
<dbReference type="EMBL" id="OX451735">
    <property type="protein sequence ID" value="CAI8595676.1"/>
    <property type="molecule type" value="Genomic_DNA"/>
</dbReference>
<sequence>MKENLVRSRQNSTLLCKIEKSYLQGTSSSGYYFTEVMMREQIAREEERDGLFYAMDGKQQEIMDYRRTFQAQTASSFTQVQENQAHVAHSLRQLQDCNASLAAQNSAASTLRTSPPQQESSLTTIFI</sequence>
<dbReference type="AlphaFoldDB" id="A0AAV0ZB72"/>
<feature type="region of interest" description="Disordered" evidence="1">
    <location>
        <begin position="108"/>
        <end position="127"/>
    </location>
</feature>
<feature type="compositionally biased region" description="Polar residues" evidence="1">
    <location>
        <begin position="110"/>
        <end position="127"/>
    </location>
</feature>
<gene>
    <name evidence="2" type="ORF">VFH_I202440</name>
</gene>
<accession>A0AAV0ZB72</accession>
<evidence type="ECO:0000256" key="1">
    <source>
        <dbReference type="SAM" id="MobiDB-lite"/>
    </source>
</evidence>
<organism evidence="2 3">
    <name type="scientific">Vicia faba</name>
    <name type="common">Broad bean</name>
    <name type="synonym">Faba vulgaris</name>
    <dbReference type="NCBI Taxonomy" id="3906"/>
    <lineage>
        <taxon>Eukaryota</taxon>
        <taxon>Viridiplantae</taxon>
        <taxon>Streptophyta</taxon>
        <taxon>Embryophyta</taxon>
        <taxon>Tracheophyta</taxon>
        <taxon>Spermatophyta</taxon>
        <taxon>Magnoliopsida</taxon>
        <taxon>eudicotyledons</taxon>
        <taxon>Gunneridae</taxon>
        <taxon>Pentapetalae</taxon>
        <taxon>rosids</taxon>
        <taxon>fabids</taxon>
        <taxon>Fabales</taxon>
        <taxon>Fabaceae</taxon>
        <taxon>Papilionoideae</taxon>
        <taxon>50 kb inversion clade</taxon>
        <taxon>NPAAA clade</taxon>
        <taxon>Hologalegina</taxon>
        <taxon>IRL clade</taxon>
        <taxon>Fabeae</taxon>
        <taxon>Vicia</taxon>
    </lineage>
</organism>